<accession>A0ABS0TIL6</accession>
<organism evidence="1 2">
    <name type="scientific">Salegentibacter maritimus</name>
    <dbReference type="NCBI Taxonomy" id="2794347"/>
    <lineage>
        <taxon>Bacteria</taxon>
        <taxon>Pseudomonadati</taxon>
        <taxon>Bacteroidota</taxon>
        <taxon>Flavobacteriia</taxon>
        <taxon>Flavobacteriales</taxon>
        <taxon>Flavobacteriaceae</taxon>
        <taxon>Salegentibacter</taxon>
    </lineage>
</organism>
<dbReference type="Pfam" id="PF12643">
    <property type="entry name" value="MazG-like"/>
    <property type="match status" value="1"/>
</dbReference>
<dbReference type="PIRSF" id="PIRSF029826">
    <property type="entry name" value="UCP029826_pph"/>
    <property type="match status" value="1"/>
</dbReference>
<dbReference type="CDD" id="cd11537">
    <property type="entry name" value="NTP-PPase_RS21-C6_like"/>
    <property type="match status" value="1"/>
</dbReference>
<keyword evidence="2" id="KW-1185">Reference proteome</keyword>
<dbReference type="PANTHER" id="PTHR46523:SF1">
    <property type="entry name" value="DCTP PYROPHOSPHATASE 1"/>
    <property type="match status" value="1"/>
</dbReference>
<dbReference type="EMBL" id="JAEHNY010000012">
    <property type="protein sequence ID" value="MBI6120898.1"/>
    <property type="molecule type" value="Genomic_DNA"/>
</dbReference>
<gene>
    <name evidence="1" type="ORF">I6U50_12790</name>
</gene>
<dbReference type="RefSeq" id="WP_198639127.1">
    <property type="nucleotide sequence ID" value="NZ_JAEHNY010000012.1"/>
</dbReference>
<proteinExistence type="predicted"/>
<comment type="caution">
    <text evidence="1">The sequence shown here is derived from an EMBL/GenBank/DDBJ whole genome shotgun (WGS) entry which is preliminary data.</text>
</comment>
<dbReference type="SUPFAM" id="SSF101386">
    <property type="entry name" value="all-alpha NTP pyrophosphatases"/>
    <property type="match status" value="1"/>
</dbReference>
<dbReference type="InterPro" id="IPR052555">
    <property type="entry name" value="dCTP_Pyrophosphatase"/>
</dbReference>
<dbReference type="InterPro" id="IPR025984">
    <property type="entry name" value="DCTPP"/>
</dbReference>
<name>A0ABS0TIL6_9FLAO</name>
<sequence length="113" mass="13612">MNRSFTELQKKILKFRKERNWRQFHSVKDLAIGLNVEVSELQELILWKTDQQIRNIENEKIANELADIFIFLTYFSEEFKIDLLDAVSKKLEINEIKYPVEKSKDSNKKYDEL</sequence>
<dbReference type="PANTHER" id="PTHR46523">
    <property type="entry name" value="DCTP PYROPHOSPHATASE 1"/>
    <property type="match status" value="1"/>
</dbReference>
<dbReference type="Proteomes" id="UP000635665">
    <property type="component" value="Unassembled WGS sequence"/>
</dbReference>
<evidence type="ECO:0000313" key="2">
    <source>
        <dbReference type="Proteomes" id="UP000635665"/>
    </source>
</evidence>
<evidence type="ECO:0000313" key="1">
    <source>
        <dbReference type="EMBL" id="MBI6120898.1"/>
    </source>
</evidence>
<reference evidence="1 2" key="1">
    <citation type="submission" date="2020-12" db="EMBL/GenBank/DDBJ databases">
        <title>Salegentibacter orientalis sp. nov., isolated from costal sediment.</title>
        <authorList>
            <person name="Lian F.-B."/>
        </authorList>
    </citation>
    <scope>NUCLEOTIDE SEQUENCE [LARGE SCALE GENOMIC DNA]</scope>
    <source>
        <strain evidence="1 2">F60176</strain>
    </source>
</reference>
<dbReference type="Gene3D" id="1.10.287.1080">
    <property type="entry name" value="MazG-like"/>
    <property type="match status" value="1"/>
</dbReference>
<protein>
    <submittedName>
        <fullName evidence="1">Nucleotide pyrophosphohydrolase</fullName>
    </submittedName>
</protein>